<dbReference type="PANTHER" id="PTHR30146:SF109">
    <property type="entry name" value="HTH-TYPE TRANSCRIPTIONAL REGULATOR GALS"/>
    <property type="match status" value="1"/>
</dbReference>
<name>A0A1V4SVZ0_9CLOT</name>
<proteinExistence type="predicted"/>
<accession>A0A1V4SVZ0</accession>
<dbReference type="InterPro" id="IPR028082">
    <property type="entry name" value="Peripla_BP_I"/>
</dbReference>
<dbReference type="Pfam" id="PF00356">
    <property type="entry name" value="LacI"/>
    <property type="match status" value="1"/>
</dbReference>
<dbReference type="Pfam" id="PF13377">
    <property type="entry name" value="Peripla_BP_3"/>
    <property type="match status" value="1"/>
</dbReference>
<dbReference type="Proteomes" id="UP000191448">
    <property type="component" value="Unassembled WGS sequence"/>
</dbReference>
<evidence type="ECO:0000256" key="2">
    <source>
        <dbReference type="ARBA" id="ARBA00023125"/>
    </source>
</evidence>
<gene>
    <name evidence="5" type="primary">ccpA_1</name>
    <name evidence="5" type="ORF">CLTHE_16970</name>
</gene>
<dbReference type="GO" id="GO:0003700">
    <property type="term" value="F:DNA-binding transcription factor activity"/>
    <property type="evidence" value="ECO:0007669"/>
    <property type="project" value="TreeGrafter"/>
</dbReference>
<dbReference type="CDD" id="cd01392">
    <property type="entry name" value="HTH_LacI"/>
    <property type="match status" value="1"/>
</dbReference>
<dbReference type="RefSeq" id="WP_080022871.1">
    <property type="nucleotide sequence ID" value="NZ_LTAY01000040.1"/>
</dbReference>
<sequence>MNIKDIAKMANVGVGTVSRVLNNHPNVKESTRKKVMDVINEINYIPNNSARNLKQTKNNSRAIGVLIRGVFNPFFSQMVDTINKKITEAGYTMILRQNDYARSGDDEVRNLIALGKEIRLQGLIYLGCNIDEINEETFKDINEPLVLISGSKSYKKDKVNNFSSVGINQIDSAKMAVDHLIKKGCKKIAIILGTKDESIIDKQRFKGYKKILSENKIEFNENLIAYGEYTSLGAYEETKRILSTNNDVDGVFCTSDIMAIGATKAIFDLGLKVGKDVSIVGFDGMDMVKFYNPSITTVVQPRDEMASLGVDILVDLIKNKSEHKHIELKTELFEGDS</sequence>
<dbReference type="Gene3D" id="1.10.260.40">
    <property type="entry name" value="lambda repressor-like DNA-binding domains"/>
    <property type="match status" value="1"/>
</dbReference>
<feature type="domain" description="HTH lacI-type" evidence="4">
    <location>
        <begin position="1"/>
        <end position="55"/>
    </location>
</feature>
<keyword evidence="1" id="KW-0805">Transcription regulation</keyword>
<dbReference type="GO" id="GO:0000976">
    <property type="term" value="F:transcription cis-regulatory region binding"/>
    <property type="evidence" value="ECO:0007669"/>
    <property type="project" value="TreeGrafter"/>
</dbReference>
<protein>
    <submittedName>
        <fullName evidence="5">Catabolite control protein A</fullName>
    </submittedName>
</protein>
<dbReference type="PANTHER" id="PTHR30146">
    <property type="entry name" value="LACI-RELATED TRANSCRIPTIONAL REPRESSOR"/>
    <property type="match status" value="1"/>
</dbReference>
<comment type="caution">
    <text evidence="5">The sequence shown here is derived from an EMBL/GenBank/DDBJ whole genome shotgun (WGS) entry which is preliminary data.</text>
</comment>
<evidence type="ECO:0000256" key="3">
    <source>
        <dbReference type="ARBA" id="ARBA00023163"/>
    </source>
</evidence>
<keyword evidence="3" id="KW-0804">Transcription</keyword>
<organism evidence="5 6">
    <name type="scientific">Clostridium thermobutyricum DSM 4928</name>
    <dbReference type="NCBI Taxonomy" id="1121339"/>
    <lineage>
        <taxon>Bacteria</taxon>
        <taxon>Bacillati</taxon>
        <taxon>Bacillota</taxon>
        <taxon>Clostridia</taxon>
        <taxon>Eubacteriales</taxon>
        <taxon>Clostridiaceae</taxon>
        <taxon>Clostridium</taxon>
    </lineage>
</organism>
<evidence type="ECO:0000256" key="1">
    <source>
        <dbReference type="ARBA" id="ARBA00023015"/>
    </source>
</evidence>
<dbReference type="Gene3D" id="3.40.50.2300">
    <property type="match status" value="2"/>
</dbReference>
<dbReference type="AlphaFoldDB" id="A0A1V4SVZ0"/>
<dbReference type="SUPFAM" id="SSF47413">
    <property type="entry name" value="lambda repressor-like DNA-binding domains"/>
    <property type="match status" value="1"/>
</dbReference>
<evidence type="ECO:0000259" key="4">
    <source>
        <dbReference type="PROSITE" id="PS50932"/>
    </source>
</evidence>
<keyword evidence="2" id="KW-0238">DNA-binding</keyword>
<dbReference type="CDD" id="cd06267">
    <property type="entry name" value="PBP1_LacI_sugar_binding-like"/>
    <property type="match status" value="1"/>
</dbReference>
<dbReference type="OrthoDB" id="9775106at2"/>
<evidence type="ECO:0000313" key="5">
    <source>
        <dbReference type="EMBL" id="OPX47661.1"/>
    </source>
</evidence>
<dbReference type="PROSITE" id="PS00356">
    <property type="entry name" value="HTH_LACI_1"/>
    <property type="match status" value="1"/>
</dbReference>
<reference evidence="5 6" key="1">
    <citation type="submission" date="2016-02" db="EMBL/GenBank/DDBJ databases">
        <title>Genome sequence of Clostridium thermobutyricum DSM 4928.</title>
        <authorList>
            <person name="Poehlein A."/>
            <person name="Daniel R."/>
        </authorList>
    </citation>
    <scope>NUCLEOTIDE SEQUENCE [LARGE SCALE GENOMIC DNA]</scope>
    <source>
        <strain evidence="5 6">DSM 4928</strain>
    </source>
</reference>
<dbReference type="InterPro" id="IPR010982">
    <property type="entry name" value="Lambda_DNA-bd_dom_sf"/>
</dbReference>
<dbReference type="SUPFAM" id="SSF53822">
    <property type="entry name" value="Periplasmic binding protein-like I"/>
    <property type="match status" value="1"/>
</dbReference>
<dbReference type="InterPro" id="IPR000843">
    <property type="entry name" value="HTH_LacI"/>
</dbReference>
<dbReference type="PROSITE" id="PS50932">
    <property type="entry name" value="HTH_LACI_2"/>
    <property type="match status" value="1"/>
</dbReference>
<dbReference type="EMBL" id="LTAY01000040">
    <property type="protein sequence ID" value="OPX47661.1"/>
    <property type="molecule type" value="Genomic_DNA"/>
</dbReference>
<dbReference type="SMART" id="SM00354">
    <property type="entry name" value="HTH_LACI"/>
    <property type="match status" value="1"/>
</dbReference>
<evidence type="ECO:0000313" key="6">
    <source>
        <dbReference type="Proteomes" id="UP000191448"/>
    </source>
</evidence>
<dbReference type="InterPro" id="IPR046335">
    <property type="entry name" value="LacI/GalR-like_sensor"/>
</dbReference>